<protein>
    <submittedName>
        <fullName evidence="1">Uncharacterized protein</fullName>
    </submittedName>
</protein>
<accession>A0AAV4WC07</accession>
<reference evidence="1 2" key="1">
    <citation type="submission" date="2021-06" db="EMBL/GenBank/DDBJ databases">
        <title>Caerostris extrusa draft genome.</title>
        <authorList>
            <person name="Kono N."/>
            <person name="Arakawa K."/>
        </authorList>
    </citation>
    <scope>NUCLEOTIDE SEQUENCE [LARGE SCALE GENOMIC DNA]</scope>
</reference>
<name>A0AAV4WC07_CAEEX</name>
<comment type="caution">
    <text evidence="1">The sequence shown here is derived from an EMBL/GenBank/DDBJ whole genome shotgun (WGS) entry which is preliminary data.</text>
</comment>
<evidence type="ECO:0000313" key="2">
    <source>
        <dbReference type="Proteomes" id="UP001054945"/>
    </source>
</evidence>
<dbReference type="EMBL" id="BPLR01015924">
    <property type="protein sequence ID" value="GIY79734.1"/>
    <property type="molecule type" value="Genomic_DNA"/>
</dbReference>
<dbReference type="Proteomes" id="UP001054945">
    <property type="component" value="Unassembled WGS sequence"/>
</dbReference>
<dbReference type="AlphaFoldDB" id="A0AAV4WC07"/>
<evidence type="ECO:0000313" key="1">
    <source>
        <dbReference type="EMBL" id="GIY79734.1"/>
    </source>
</evidence>
<gene>
    <name evidence="1" type="ORF">CEXT_653241</name>
</gene>
<keyword evidence="2" id="KW-1185">Reference proteome</keyword>
<organism evidence="1 2">
    <name type="scientific">Caerostris extrusa</name>
    <name type="common">Bark spider</name>
    <name type="synonym">Caerostris bankana</name>
    <dbReference type="NCBI Taxonomy" id="172846"/>
    <lineage>
        <taxon>Eukaryota</taxon>
        <taxon>Metazoa</taxon>
        <taxon>Ecdysozoa</taxon>
        <taxon>Arthropoda</taxon>
        <taxon>Chelicerata</taxon>
        <taxon>Arachnida</taxon>
        <taxon>Araneae</taxon>
        <taxon>Araneomorphae</taxon>
        <taxon>Entelegynae</taxon>
        <taxon>Araneoidea</taxon>
        <taxon>Araneidae</taxon>
        <taxon>Caerostris</taxon>
    </lineage>
</organism>
<proteinExistence type="predicted"/>
<sequence>MGTRVLTGVRDRWQPRGGGCGKNQQLFTRLRVTRGCHLLSGRWLLNSIPLNAEAPGWHADFSVSYGITTVGFPSSISLYPIGYFHLPRQRQSYRSVKGKLMIRIAEEDFAERALCEFECKQWCSGGGWEGGRGAGAVSESVAGAKESILTPETGECQSPPRASGLTPDLPKLSLVNLLMPLAGLSPGARLPDNNSVPLLIRAVARDPPPDKAS</sequence>